<feature type="non-terminal residue" evidence="1">
    <location>
        <position position="70"/>
    </location>
</feature>
<evidence type="ECO:0000313" key="1">
    <source>
        <dbReference type="EMBL" id="MCI89373.1"/>
    </source>
</evidence>
<organism evidence="1 2">
    <name type="scientific">Trifolium medium</name>
    <dbReference type="NCBI Taxonomy" id="97028"/>
    <lineage>
        <taxon>Eukaryota</taxon>
        <taxon>Viridiplantae</taxon>
        <taxon>Streptophyta</taxon>
        <taxon>Embryophyta</taxon>
        <taxon>Tracheophyta</taxon>
        <taxon>Spermatophyta</taxon>
        <taxon>Magnoliopsida</taxon>
        <taxon>eudicotyledons</taxon>
        <taxon>Gunneridae</taxon>
        <taxon>Pentapetalae</taxon>
        <taxon>rosids</taxon>
        <taxon>fabids</taxon>
        <taxon>Fabales</taxon>
        <taxon>Fabaceae</taxon>
        <taxon>Papilionoideae</taxon>
        <taxon>50 kb inversion clade</taxon>
        <taxon>NPAAA clade</taxon>
        <taxon>Hologalegina</taxon>
        <taxon>IRL clade</taxon>
        <taxon>Trifolieae</taxon>
        <taxon>Trifolium</taxon>
    </lineage>
</organism>
<dbReference type="Proteomes" id="UP000265520">
    <property type="component" value="Unassembled WGS sequence"/>
</dbReference>
<keyword evidence="2" id="KW-1185">Reference proteome</keyword>
<proteinExistence type="predicted"/>
<dbReference type="EMBL" id="LXQA011218011">
    <property type="protein sequence ID" value="MCI89373.1"/>
    <property type="molecule type" value="Genomic_DNA"/>
</dbReference>
<feature type="non-terminal residue" evidence="1">
    <location>
        <position position="1"/>
    </location>
</feature>
<reference evidence="1 2" key="1">
    <citation type="journal article" date="2018" name="Front. Plant Sci.">
        <title>Red Clover (Trifolium pratense) and Zigzag Clover (T. medium) - A Picture of Genomic Similarities and Differences.</title>
        <authorList>
            <person name="Dluhosova J."/>
            <person name="Istvanek J."/>
            <person name="Nedelnik J."/>
            <person name="Repkova J."/>
        </authorList>
    </citation>
    <scope>NUCLEOTIDE SEQUENCE [LARGE SCALE GENOMIC DNA]</scope>
    <source>
        <strain evidence="2">cv. 10/8</strain>
        <tissue evidence="1">Leaf</tissue>
    </source>
</reference>
<protein>
    <submittedName>
        <fullName evidence="1">Uncharacterized protein</fullName>
    </submittedName>
</protein>
<comment type="caution">
    <text evidence="1">The sequence shown here is derived from an EMBL/GenBank/DDBJ whole genome shotgun (WGS) entry which is preliminary data.</text>
</comment>
<evidence type="ECO:0000313" key="2">
    <source>
        <dbReference type="Proteomes" id="UP000265520"/>
    </source>
</evidence>
<accession>A0A392VPF4</accession>
<name>A0A392VPF4_9FABA</name>
<dbReference type="AlphaFoldDB" id="A0A392VPF4"/>
<sequence>RWFGYRAAVNPNEEEAESGKHEQIERDRVAGRCWGFSDEIGKLVIAEPGGGGTRDCRKATNPIRANSYRF</sequence>